<gene>
    <name evidence="13" type="primary">LOC100368503</name>
</gene>
<name>A0ABM0H0S8_SACKO</name>
<evidence type="ECO:0000313" key="12">
    <source>
        <dbReference type="Proteomes" id="UP000694865"/>
    </source>
</evidence>
<evidence type="ECO:0000256" key="5">
    <source>
        <dbReference type="ARBA" id="ARBA00022989"/>
    </source>
</evidence>
<proteinExistence type="inferred from homology"/>
<organism evidence="12 13">
    <name type="scientific">Saccoglossus kowalevskii</name>
    <name type="common">Acorn worm</name>
    <dbReference type="NCBI Taxonomy" id="10224"/>
    <lineage>
        <taxon>Eukaryota</taxon>
        <taxon>Metazoa</taxon>
        <taxon>Hemichordata</taxon>
        <taxon>Enteropneusta</taxon>
        <taxon>Harrimaniidae</taxon>
        <taxon>Saccoglossus</taxon>
    </lineage>
</organism>
<dbReference type="InterPro" id="IPR009038">
    <property type="entry name" value="GOLD_dom"/>
</dbReference>
<keyword evidence="12" id="KW-1185">Reference proteome</keyword>
<dbReference type="SMART" id="SM01190">
    <property type="entry name" value="EMP24_GP25L"/>
    <property type="match status" value="1"/>
</dbReference>
<evidence type="ECO:0000259" key="11">
    <source>
        <dbReference type="PROSITE" id="PS50866"/>
    </source>
</evidence>
<keyword evidence="6 9" id="KW-0472">Membrane</keyword>
<feature type="transmembrane region" description="Helical" evidence="9">
    <location>
        <begin position="192"/>
        <end position="216"/>
    </location>
</feature>
<evidence type="ECO:0000256" key="10">
    <source>
        <dbReference type="SAM" id="SignalP"/>
    </source>
</evidence>
<dbReference type="InterPro" id="IPR036598">
    <property type="entry name" value="GOLD_dom_sf"/>
</dbReference>
<evidence type="ECO:0000256" key="3">
    <source>
        <dbReference type="ARBA" id="ARBA00022692"/>
    </source>
</evidence>
<evidence type="ECO:0000313" key="13">
    <source>
        <dbReference type="RefSeq" id="XP_002741662.1"/>
    </source>
</evidence>
<evidence type="ECO:0000256" key="6">
    <source>
        <dbReference type="ARBA" id="ARBA00023136"/>
    </source>
</evidence>
<dbReference type="SUPFAM" id="SSF101576">
    <property type="entry name" value="Supernatant protein factor (SPF), C-terminal domain"/>
    <property type="match status" value="1"/>
</dbReference>
<evidence type="ECO:0000256" key="8">
    <source>
        <dbReference type="RuleBase" id="RU003827"/>
    </source>
</evidence>
<dbReference type="RefSeq" id="XP_002741662.1">
    <property type="nucleotide sequence ID" value="XM_002741616.2"/>
</dbReference>
<comment type="subcellular location">
    <subcellularLocation>
        <location evidence="7">Endomembrane system</location>
        <topology evidence="7">Single-pass membrane protein</topology>
    </subcellularLocation>
    <subcellularLocation>
        <location evidence="1 8">Membrane</location>
        <topology evidence="1 8">Single-pass type I membrane protein</topology>
    </subcellularLocation>
</comment>
<feature type="signal peptide" evidence="10">
    <location>
        <begin position="1"/>
        <end position="26"/>
    </location>
</feature>
<evidence type="ECO:0000256" key="4">
    <source>
        <dbReference type="ARBA" id="ARBA00022729"/>
    </source>
</evidence>
<dbReference type="Gene3D" id="2.60.120.680">
    <property type="entry name" value="GOLD domain"/>
    <property type="match status" value="1"/>
</dbReference>
<keyword evidence="3 8" id="KW-0812">Transmembrane</keyword>
<evidence type="ECO:0000256" key="7">
    <source>
        <dbReference type="ARBA" id="ARBA00037847"/>
    </source>
</evidence>
<keyword evidence="4 10" id="KW-0732">Signal</keyword>
<feature type="chain" id="PRO_5046099553" evidence="10">
    <location>
        <begin position="27"/>
        <end position="224"/>
    </location>
</feature>
<feature type="domain" description="GOLD" evidence="11">
    <location>
        <begin position="40"/>
        <end position="122"/>
    </location>
</feature>
<evidence type="ECO:0000256" key="2">
    <source>
        <dbReference type="ARBA" id="ARBA00007104"/>
    </source>
</evidence>
<accession>A0ABM0H0S8</accession>
<dbReference type="InterPro" id="IPR015720">
    <property type="entry name" value="Emp24-like"/>
</dbReference>
<sequence>MNTVYTILRHFVKLFVISIIISSVQCFDYDFTYIIPPGQRECFHQPVKADNTLDFEFQVIEGGALDINFMLRSPTNKVLASDIRKNEGGHEVQTTETGDYLFCFDNTFSRMSHKVVYFEVVVDSEDYEFERANWEGDLLADQLIDIKLEDMQESLSMVKKHLKDAQAHQRVWRNVEFRDRFMVERNFERVNFWSLVNTVIMLITGVIQVVMIRSLFGDTRAVKT</sequence>
<comment type="similarity">
    <text evidence="2 8">Belongs to the EMP24/GP25L family.</text>
</comment>
<dbReference type="Pfam" id="PF01105">
    <property type="entry name" value="EMP24_GP25L"/>
    <property type="match status" value="1"/>
</dbReference>
<dbReference type="GeneID" id="100368503"/>
<protein>
    <submittedName>
        <fullName evidence="13">Transmembrane emp24 domain-containing protein 5-like</fullName>
    </submittedName>
</protein>
<keyword evidence="5 9" id="KW-1133">Transmembrane helix</keyword>
<evidence type="ECO:0000256" key="9">
    <source>
        <dbReference type="SAM" id="Phobius"/>
    </source>
</evidence>
<dbReference type="PROSITE" id="PS50866">
    <property type="entry name" value="GOLD"/>
    <property type="match status" value="1"/>
</dbReference>
<dbReference type="PANTHER" id="PTHR22811">
    <property type="entry name" value="TRANSMEMBRANE EMP24 DOMAIN-CONTAINING PROTEIN"/>
    <property type="match status" value="1"/>
</dbReference>
<reference evidence="13" key="1">
    <citation type="submission" date="2025-08" db="UniProtKB">
        <authorList>
            <consortium name="RefSeq"/>
        </authorList>
    </citation>
    <scope>IDENTIFICATION</scope>
    <source>
        <tissue evidence="13">Testes</tissue>
    </source>
</reference>
<dbReference type="Proteomes" id="UP000694865">
    <property type="component" value="Unplaced"/>
</dbReference>
<evidence type="ECO:0000256" key="1">
    <source>
        <dbReference type="ARBA" id="ARBA00004479"/>
    </source>
</evidence>